<feature type="binding site" evidence="14">
    <location>
        <position position="242"/>
    </location>
    <ligand>
        <name>Mg(2+)</name>
        <dbReference type="ChEBI" id="CHEBI:18420"/>
    </ligand>
</feature>
<dbReference type="Proteomes" id="UP000027586">
    <property type="component" value="Unassembled WGS sequence"/>
</dbReference>
<evidence type="ECO:0000256" key="2">
    <source>
        <dbReference type="ARBA" id="ARBA00004782"/>
    </source>
</evidence>
<evidence type="ECO:0000256" key="5">
    <source>
        <dbReference type="ARBA" id="ARBA00014741"/>
    </source>
</evidence>
<evidence type="ECO:0000256" key="3">
    <source>
        <dbReference type="ARBA" id="ARBA00010211"/>
    </source>
</evidence>
<keyword evidence="9 14" id="KW-0460">Magnesium</keyword>
<dbReference type="Gene3D" id="3.90.850.10">
    <property type="entry name" value="Fumarylacetoacetase-like, C-terminal domain"/>
    <property type="match status" value="1"/>
</dbReference>
<feature type="binding site" evidence="14">
    <location>
        <position position="266"/>
    </location>
    <ligand>
        <name>Mg(2+)</name>
        <dbReference type="ChEBI" id="CHEBI:18420"/>
    </ligand>
</feature>
<dbReference type="EC" id="3.7.1.2" evidence="4 15"/>
<feature type="binding site" evidence="13">
    <location>
        <position position="253"/>
    </location>
    <ligand>
        <name>substrate</name>
    </ligand>
</feature>
<keyword evidence="6 14" id="KW-0479">Metal-binding</keyword>
<dbReference type="InterPro" id="IPR005959">
    <property type="entry name" value="Fumarylacetoacetase"/>
</dbReference>
<feature type="binding site" evidence="14">
    <location>
        <position position="262"/>
    </location>
    <ligand>
        <name>Mg(2+)</name>
        <dbReference type="ChEBI" id="CHEBI:18420"/>
    </ligand>
</feature>
<dbReference type="InterPro" id="IPR036462">
    <property type="entry name" value="Fumarylacetoacetase_N_sf"/>
</dbReference>
<keyword evidence="11 15" id="KW-0585">Phenylalanine catabolism</keyword>
<feature type="binding site" evidence="13">
    <location>
        <position position="249"/>
    </location>
    <ligand>
        <name>substrate</name>
    </ligand>
</feature>
<evidence type="ECO:0000256" key="6">
    <source>
        <dbReference type="ARBA" id="ARBA00022723"/>
    </source>
</evidence>
<dbReference type="FunFam" id="2.30.30.230:FF:000001">
    <property type="entry name" value="Fumarylacetoacetase"/>
    <property type="match status" value="1"/>
</dbReference>
<dbReference type="GO" id="GO:0046872">
    <property type="term" value="F:metal ion binding"/>
    <property type="evidence" value="ECO:0007669"/>
    <property type="project" value="UniProtKB-UniRule"/>
</dbReference>
<dbReference type="GO" id="GO:0006572">
    <property type="term" value="P:L-tyrosine catabolic process"/>
    <property type="evidence" value="ECO:0007669"/>
    <property type="project" value="UniProtKB-UniRule"/>
</dbReference>
<feature type="binding site" evidence="13">
    <location>
        <position position="136"/>
    </location>
    <ligand>
        <name>substrate</name>
    </ligand>
</feature>
<dbReference type="EMBL" id="CBTN010000077">
    <property type="protein sequence ID" value="CDH59906.1"/>
    <property type="molecule type" value="Genomic_DNA"/>
</dbReference>
<dbReference type="Pfam" id="PF01557">
    <property type="entry name" value="FAA_hydrolase"/>
    <property type="match status" value="1"/>
</dbReference>
<keyword evidence="8 14" id="KW-0106">Calcium</keyword>
<accession>A0A068SF62</accession>
<evidence type="ECO:0000256" key="9">
    <source>
        <dbReference type="ARBA" id="ARBA00022842"/>
    </source>
</evidence>
<evidence type="ECO:0000256" key="7">
    <source>
        <dbReference type="ARBA" id="ARBA00022801"/>
    </source>
</evidence>
<feature type="binding site" evidence="14">
    <location>
        <position position="210"/>
    </location>
    <ligand>
        <name>Ca(2+)</name>
        <dbReference type="ChEBI" id="CHEBI:29108"/>
    </ligand>
</feature>
<feature type="binding site" evidence="13">
    <location>
        <position position="150"/>
    </location>
    <ligand>
        <name>substrate</name>
    </ligand>
</feature>
<dbReference type="VEuPathDB" id="FungiDB:LCOR_10707.1"/>
<dbReference type="Pfam" id="PF09298">
    <property type="entry name" value="FAA_hydrolase_N"/>
    <property type="match status" value="1"/>
</dbReference>
<feature type="active site" description="Proton acceptor" evidence="12">
    <location>
        <position position="141"/>
    </location>
</feature>
<dbReference type="NCBIfam" id="TIGR01266">
    <property type="entry name" value="fum_ac_acetase"/>
    <property type="match status" value="1"/>
</dbReference>
<evidence type="ECO:0000256" key="10">
    <source>
        <dbReference type="ARBA" id="ARBA00022878"/>
    </source>
</evidence>
<dbReference type="SUPFAM" id="SSF63433">
    <property type="entry name" value="Fumarylacetoacetate hydrolase, FAH, N-terminal domain"/>
    <property type="match status" value="1"/>
</dbReference>
<evidence type="ECO:0000256" key="8">
    <source>
        <dbReference type="ARBA" id="ARBA00022837"/>
    </source>
</evidence>
<dbReference type="PANTHER" id="PTHR43069:SF2">
    <property type="entry name" value="FUMARYLACETOACETASE"/>
    <property type="match status" value="1"/>
</dbReference>
<comment type="catalytic activity">
    <reaction evidence="1 15">
        <text>4-fumarylacetoacetate + H2O = acetoacetate + fumarate + H(+)</text>
        <dbReference type="Rhea" id="RHEA:10244"/>
        <dbReference type="ChEBI" id="CHEBI:13705"/>
        <dbReference type="ChEBI" id="CHEBI:15377"/>
        <dbReference type="ChEBI" id="CHEBI:15378"/>
        <dbReference type="ChEBI" id="CHEBI:18034"/>
        <dbReference type="ChEBI" id="CHEBI:29806"/>
        <dbReference type="EC" id="3.7.1.2"/>
    </reaction>
</comment>
<dbReference type="UniPathway" id="UPA00139">
    <property type="reaction ID" value="UER00341"/>
</dbReference>
<dbReference type="InterPro" id="IPR011234">
    <property type="entry name" value="Fumarylacetoacetase-like_C"/>
</dbReference>
<dbReference type="AlphaFoldDB" id="A0A068SF62"/>
<evidence type="ECO:0000313" key="19">
    <source>
        <dbReference type="Proteomes" id="UP000027586"/>
    </source>
</evidence>
<evidence type="ECO:0000259" key="17">
    <source>
        <dbReference type="Pfam" id="PF09298"/>
    </source>
</evidence>
<dbReference type="InterPro" id="IPR036663">
    <property type="entry name" value="Fumarylacetoacetase_C_sf"/>
</dbReference>
<comment type="cofactor">
    <cofactor evidence="15">
        <name>Mg(2+)</name>
        <dbReference type="ChEBI" id="CHEBI:18420"/>
    </cofactor>
    <cofactor evidence="15">
        <name>Ca(2+)</name>
        <dbReference type="ChEBI" id="CHEBI:29108"/>
    </cofactor>
</comment>
<dbReference type="PANTHER" id="PTHR43069">
    <property type="entry name" value="FUMARYLACETOACETASE"/>
    <property type="match status" value="1"/>
</dbReference>
<dbReference type="FunFam" id="3.90.850.10:FF:000004">
    <property type="entry name" value="Fumarylacetoacetase"/>
    <property type="match status" value="1"/>
</dbReference>
<protein>
    <recommendedName>
        <fullName evidence="5 15">Fumarylacetoacetase</fullName>
        <ecNumber evidence="4 15">3.7.1.2</ecNumber>
    </recommendedName>
    <alternativeName>
        <fullName evidence="15">Fumarylacetoacetate hydrolase</fullName>
    </alternativeName>
</protein>
<dbReference type="OrthoDB" id="9971669at2759"/>
<name>A0A068SF62_9FUNG</name>
<dbReference type="GO" id="GO:0006559">
    <property type="term" value="P:L-phenylalanine catabolic process"/>
    <property type="evidence" value="ECO:0007669"/>
    <property type="project" value="UniProtKB-UniRule"/>
</dbReference>
<feature type="domain" description="Fumarylacetoacetase-like C-terminal" evidence="16">
    <location>
        <begin position="132"/>
        <end position="423"/>
    </location>
</feature>
<comment type="pathway">
    <text evidence="2 15">Amino-acid degradation; L-phenylalanine degradation; acetoacetate and fumarate from L-phenylalanine: step 6/6.</text>
</comment>
<feature type="binding site" evidence="13">
    <location>
        <position position="360"/>
    </location>
    <ligand>
        <name>substrate</name>
    </ligand>
</feature>
<evidence type="ECO:0000256" key="15">
    <source>
        <dbReference type="RuleBase" id="RU366008"/>
    </source>
</evidence>
<sequence length="429" mass="47168">MSPTLESFVTVAPESHFPIQNIPFGVFSTAQNETPRVGTAIGDLILDLHVIAQAGLLDGIEGLNNPASVFGQSTLNDFMALGRPTWRATRAAIQKILSKDNAQLRDNQELLSKALVKQADARMHLPAKIGDYTDFYCSREHATNVGIMFRGKDNALQPNWLHIPVGYHGRASSIVVSGTDLHRPAGQRITPQNKTEPFFAPSAKLDYELEVGWFVGTGNPLGKRIEVADASEHIFGMVLVNDWSARDIQAWEYVPLGPFLGKNFGTTISPWIVTLDALEEFRVSGPSQASPEPLAYLKENKDTAYNIDLEVQIKPSNSSTYERVTLSNLKYMYWSVTQQLAHHTVNGCNMQPGDMCATGTISGPDNESFGSLLELSWNGTKKISFKDGNERTFLEDGDEVNMTGYAKSSAGYIIGFGDCRGKVLPCLYQ</sequence>
<evidence type="ECO:0000256" key="1">
    <source>
        <dbReference type="ARBA" id="ARBA00000353"/>
    </source>
</evidence>
<dbReference type="Gene3D" id="2.30.30.230">
    <property type="entry name" value="Fumarylacetoacetase, N-terminal domain"/>
    <property type="match status" value="1"/>
</dbReference>
<dbReference type="GO" id="GO:0004334">
    <property type="term" value="F:fumarylacetoacetase activity"/>
    <property type="evidence" value="ECO:0007669"/>
    <property type="project" value="UniProtKB-UniRule"/>
</dbReference>
<evidence type="ECO:0000256" key="14">
    <source>
        <dbReference type="PIRSR" id="PIRSR605959-3"/>
    </source>
</evidence>
<gene>
    <name evidence="18" type="ORF">LCOR_10707.1</name>
</gene>
<evidence type="ECO:0000259" key="16">
    <source>
        <dbReference type="Pfam" id="PF01557"/>
    </source>
</evidence>
<evidence type="ECO:0000313" key="18">
    <source>
        <dbReference type="EMBL" id="CDH59906.1"/>
    </source>
</evidence>
<proteinExistence type="inferred from homology"/>
<dbReference type="STRING" id="1263082.A0A068SF62"/>
<feature type="binding site" evidence="14">
    <location>
        <position position="208"/>
    </location>
    <ligand>
        <name>Ca(2+)</name>
        <dbReference type="ChEBI" id="CHEBI:29108"/>
    </ligand>
</feature>
<feature type="binding site" evidence="14">
    <location>
        <position position="242"/>
    </location>
    <ligand>
        <name>Ca(2+)</name>
        <dbReference type="ChEBI" id="CHEBI:29108"/>
    </ligand>
</feature>
<keyword evidence="7 15" id="KW-0378">Hydrolase</keyword>
<evidence type="ECO:0000256" key="12">
    <source>
        <dbReference type="PIRSR" id="PIRSR605959-1"/>
    </source>
</evidence>
<reference evidence="18" key="1">
    <citation type="submission" date="2013-08" db="EMBL/GenBank/DDBJ databases">
        <title>Gene expansion shapes genome architecture in the human pathogen Lichtheimia corymbifera: an evolutionary genomics analysis in the ancient terrestrial Mucorales (Mucoromycotina).</title>
        <authorList>
            <person name="Schwartze V.U."/>
            <person name="Winter S."/>
            <person name="Shelest E."/>
            <person name="Marcet-Houben M."/>
            <person name="Horn F."/>
            <person name="Wehner S."/>
            <person name="Hoffmann K."/>
            <person name="Riege K."/>
            <person name="Sammeth M."/>
            <person name="Nowrousian M."/>
            <person name="Valiante V."/>
            <person name="Linde J."/>
            <person name="Jacobsen I.D."/>
            <person name="Marz M."/>
            <person name="Brakhage A.A."/>
            <person name="Gabaldon T."/>
            <person name="Bocker S."/>
            <person name="Voigt K."/>
        </authorList>
    </citation>
    <scope>NUCLEOTIDE SEQUENCE [LARGE SCALE GENOMIC DNA]</scope>
    <source>
        <strain evidence="18">FSU 9682</strain>
    </source>
</reference>
<comment type="similarity">
    <text evidence="3 15">Belongs to the FAH family.</text>
</comment>
<organism evidence="18 19">
    <name type="scientific">Lichtheimia corymbifera JMRC:FSU:9682</name>
    <dbReference type="NCBI Taxonomy" id="1263082"/>
    <lineage>
        <taxon>Eukaryota</taxon>
        <taxon>Fungi</taxon>
        <taxon>Fungi incertae sedis</taxon>
        <taxon>Mucoromycota</taxon>
        <taxon>Mucoromycotina</taxon>
        <taxon>Mucoromycetes</taxon>
        <taxon>Mucorales</taxon>
        <taxon>Lichtheimiaceae</taxon>
        <taxon>Lichtheimia</taxon>
    </lineage>
</organism>
<evidence type="ECO:0000256" key="4">
    <source>
        <dbReference type="ARBA" id="ARBA00012094"/>
    </source>
</evidence>
<evidence type="ECO:0000256" key="11">
    <source>
        <dbReference type="ARBA" id="ARBA00023232"/>
    </source>
</evidence>
<dbReference type="SUPFAM" id="SSF56529">
    <property type="entry name" value="FAH"/>
    <property type="match status" value="1"/>
</dbReference>
<comment type="caution">
    <text evidence="18">The sequence shown here is derived from an EMBL/GenBank/DDBJ whole genome shotgun (WGS) entry which is preliminary data.</text>
</comment>
<keyword evidence="10 15" id="KW-0828">Tyrosine catabolism</keyword>
<dbReference type="GO" id="GO:1902000">
    <property type="term" value="P:homogentisate catabolic process"/>
    <property type="evidence" value="ECO:0007669"/>
    <property type="project" value="TreeGrafter"/>
</dbReference>
<keyword evidence="19" id="KW-1185">Reference proteome</keyword>
<feature type="domain" description="Fumarylacetoacetase N-terminal" evidence="17">
    <location>
        <begin position="20"/>
        <end position="126"/>
    </location>
</feature>
<feature type="binding site" evidence="14">
    <location>
        <position position="134"/>
    </location>
    <ligand>
        <name>Ca(2+)</name>
        <dbReference type="ChEBI" id="CHEBI:29108"/>
    </ligand>
</feature>
<dbReference type="InterPro" id="IPR015377">
    <property type="entry name" value="Fumarylacetoacetase_N"/>
</dbReference>
<evidence type="ECO:0000256" key="13">
    <source>
        <dbReference type="PIRSR" id="PIRSR605959-2"/>
    </source>
</evidence>